<evidence type="ECO:0000256" key="9">
    <source>
        <dbReference type="ARBA" id="ARBA00038319"/>
    </source>
</evidence>
<dbReference type="AlphaFoldDB" id="A0A383VUN7"/>
<dbReference type="GO" id="GO:0035082">
    <property type="term" value="P:axoneme assembly"/>
    <property type="evidence" value="ECO:0007669"/>
    <property type="project" value="InterPro"/>
</dbReference>
<name>A0A383VUN7_TETOB</name>
<dbReference type="GO" id="GO:0005930">
    <property type="term" value="C:axoneme"/>
    <property type="evidence" value="ECO:0007669"/>
    <property type="project" value="TreeGrafter"/>
</dbReference>
<evidence type="ECO:0000256" key="2">
    <source>
        <dbReference type="ARBA" id="ARBA00022490"/>
    </source>
</evidence>
<evidence type="ECO:0000256" key="4">
    <source>
        <dbReference type="ARBA" id="ARBA00022846"/>
    </source>
</evidence>
<organism evidence="11 12">
    <name type="scientific">Tetradesmus obliquus</name>
    <name type="common">Green alga</name>
    <name type="synonym">Acutodesmus obliquus</name>
    <dbReference type="NCBI Taxonomy" id="3088"/>
    <lineage>
        <taxon>Eukaryota</taxon>
        <taxon>Viridiplantae</taxon>
        <taxon>Chlorophyta</taxon>
        <taxon>core chlorophytes</taxon>
        <taxon>Chlorophyceae</taxon>
        <taxon>CS clade</taxon>
        <taxon>Sphaeropleales</taxon>
        <taxon>Scenedesmaceae</taxon>
        <taxon>Tetradesmus</taxon>
    </lineage>
</organism>
<sequence length="270" mass="29296">MVQLEPNLQLVLQHLTTCGAVLPAEATAAMDHSIPIKRSEAGLKSLVLWGRLLARNGKDYLIAEGYNNATAKGKAVSFEAKFYFSQDGAKWADLPTVDADTAARAVKLRLQLSGDPAFQYTVDDAAAGTAAPEPAADSEDSGKYVVTEVQRLWCTIDSVNNATAVQPKGYFIANAHNQVVPNRLFSGLEYPDKLESYVHRSAALEEGKGGGLAGDVRGSWSLHYDSFKGVAVLRSLLFPGYCFYYSSHDLTWGSLYVGHGLQNNDLVFML</sequence>
<keyword evidence="7" id="KW-0966">Cell projection</keyword>
<keyword evidence="12" id="KW-1185">Reference proteome</keyword>
<dbReference type="PANTHER" id="PTHR22069:SF0">
    <property type="entry name" value="RADIAL SPOKE HEAD PROTEIN 9 HOMOLOG"/>
    <property type="match status" value="1"/>
</dbReference>
<gene>
    <name evidence="11" type="ORF">BQ4739_LOCUS8891</name>
</gene>
<evidence type="ECO:0000256" key="7">
    <source>
        <dbReference type="ARBA" id="ARBA00023273"/>
    </source>
</evidence>
<evidence type="ECO:0000256" key="1">
    <source>
        <dbReference type="ARBA" id="ARBA00004611"/>
    </source>
</evidence>
<dbReference type="GO" id="GO:0060294">
    <property type="term" value="P:cilium movement involved in cell motility"/>
    <property type="evidence" value="ECO:0007669"/>
    <property type="project" value="TreeGrafter"/>
</dbReference>
<protein>
    <recommendedName>
        <fullName evidence="10">Radial spoke head protein 9 homolog</fullName>
    </recommendedName>
</protein>
<evidence type="ECO:0000256" key="3">
    <source>
        <dbReference type="ARBA" id="ARBA00022794"/>
    </source>
</evidence>
<dbReference type="InterPro" id="IPR055316">
    <property type="entry name" value="RSP9"/>
</dbReference>
<proteinExistence type="inferred from homology"/>
<keyword evidence="4" id="KW-0282">Flagellum</keyword>
<keyword evidence="5" id="KW-0969">Cilium</keyword>
<comment type="subcellular location">
    <subcellularLocation>
        <location evidence="8">Cell projection</location>
        <location evidence="8">Kinocilium</location>
    </subcellularLocation>
    <subcellularLocation>
        <location evidence="1">Cytoplasm</location>
        <location evidence="1">Cytoskeleton</location>
        <location evidence="1">Flagellum axoneme</location>
    </subcellularLocation>
</comment>
<evidence type="ECO:0000256" key="8">
    <source>
        <dbReference type="ARBA" id="ARBA00037822"/>
    </source>
</evidence>
<keyword evidence="3" id="KW-0970">Cilium biogenesis/degradation</keyword>
<keyword evidence="6" id="KW-0206">Cytoskeleton</keyword>
<evidence type="ECO:0000313" key="11">
    <source>
        <dbReference type="EMBL" id="SZX68549.1"/>
    </source>
</evidence>
<keyword evidence="2" id="KW-0963">Cytoplasm</keyword>
<dbReference type="Proteomes" id="UP000256970">
    <property type="component" value="Unassembled WGS sequence"/>
</dbReference>
<dbReference type="EMBL" id="FNXT01000866">
    <property type="protein sequence ID" value="SZX68549.1"/>
    <property type="molecule type" value="Genomic_DNA"/>
</dbReference>
<comment type="similarity">
    <text evidence="9">Belongs to the flagellar radial spoke RSP9 family.</text>
</comment>
<evidence type="ECO:0000256" key="5">
    <source>
        <dbReference type="ARBA" id="ARBA00023069"/>
    </source>
</evidence>
<dbReference type="GO" id="GO:0044458">
    <property type="term" value="P:motile cilium assembly"/>
    <property type="evidence" value="ECO:0007669"/>
    <property type="project" value="TreeGrafter"/>
</dbReference>
<evidence type="ECO:0000313" key="12">
    <source>
        <dbReference type="Proteomes" id="UP000256970"/>
    </source>
</evidence>
<evidence type="ECO:0000256" key="10">
    <source>
        <dbReference type="ARBA" id="ARBA00041080"/>
    </source>
</evidence>
<reference evidence="11 12" key="1">
    <citation type="submission" date="2016-10" db="EMBL/GenBank/DDBJ databases">
        <authorList>
            <person name="Cai Z."/>
        </authorList>
    </citation>
    <scope>NUCLEOTIDE SEQUENCE [LARGE SCALE GENOMIC DNA]</scope>
</reference>
<dbReference type="STRING" id="3088.A0A383VUN7"/>
<evidence type="ECO:0000256" key="6">
    <source>
        <dbReference type="ARBA" id="ARBA00023212"/>
    </source>
</evidence>
<accession>A0A383VUN7</accession>
<dbReference type="PANTHER" id="PTHR22069">
    <property type="entry name" value="MITOCHONDRIAL RIBOSOMAL PROTEIN S18"/>
    <property type="match status" value="1"/>
</dbReference>